<feature type="signal peptide" evidence="1">
    <location>
        <begin position="1"/>
        <end position="19"/>
    </location>
</feature>
<organism evidence="2 3">
    <name type="scientific">Pantoea cypripedii</name>
    <name type="common">Pectobacterium cypripedii</name>
    <name type="synonym">Erwinia cypripedii</name>
    <dbReference type="NCBI Taxonomy" id="55209"/>
    <lineage>
        <taxon>Bacteria</taxon>
        <taxon>Pseudomonadati</taxon>
        <taxon>Pseudomonadota</taxon>
        <taxon>Gammaproteobacteria</taxon>
        <taxon>Enterobacterales</taxon>
        <taxon>Erwiniaceae</taxon>
        <taxon>Pantoea</taxon>
    </lineage>
</organism>
<evidence type="ECO:0008006" key="4">
    <source>
        <dbReference type="Google" id="ProtNLM"/>
    </source>
</evidence>
<dbReference type="Proteomes" id="UP000193749">
    <property type="component" value="Unassembled WGS sequence"/>
</dbReference>
<keyword evidence="3" id="KW-1185">Reference proteome</keyword>
<dbReference type="OrthoDB" id="6519165at2"/>
<comment type="caution">
    <text evidence="2">The sequence shown here is derived from an EMBL/GenBank/DDBJ whole genome shotgun (WGS) entry which is preliminary data.</text>
</comment>
<dbReference type="Pfam" id="PF10709">
    <property type="entry name" value="DUF2511"/>
    <property type="match status" value="1"/>
</dbReference>
<reference evidence="2 3" key="1">
    <citation type="journal article" date="2017" name="Antonie Van Leeuwenhoek">
        <title>Phylogenomic resolution of the bacterial genus Pantoea and its relationship with Erwinia and Tatumella.</title>
        <authorList>
            <person name="Palmer M."/>
            <person name="Steenkamp E.T."/>
            <person name="Coetzee M.P."/>
            <person name="Chan W.Y."/>
            <person name="van Zyl E."/>
            <person name="De Maayer P."/>
            <person name="Coutinho T.A."/>
            <person name="Blom J."/>
            <person name="Smits T.H."/>
            <person name="Duffy B."/>
            <person name="Venter S.N."/>
        </authorList>
    </citation>
    <scope>NUCLEOTIDE SEQUENCE [LARGE SCALE GENOMIC DNA]</scope>
    <source>
        <strain evidence="2 3">LMG 2657</strain>
    </source>
</reference>
<dbReference type="STRING" id="55209.HA50_15045"/>
<sequence>MKHTAIALFLLSLSANALAAEKTKEIDGKAYGDAWPLTFDTAKVSCVNRLYVFVYNTATDERYPVNGTAKNAVKSGKLEGGDLNAVWRKSPEDSSQRINIGPVLDKGFSLCDR</sequence>
<name>A0A1X1EX39_PANCY</name>
<gene>
    <name evidence="2" type="ORF">HA50_15045</name>
</gene>
<protein>
    <recommendedName>
        <fullName evidence="4">DUF2511 domain-containing protein</fullName>
    </recommendedName>
</protein>
<dbReference type="InterPro" id="IPR019648">
    <property type="entry name" value="YebY"/>
</dbReference>
<feature type="chain" id="PRO_5012778161" description="DUF2511 domain-containing protein" evidence="1">
    <location>
        <begin position="20"/>
        <end position="113"/>
    </location>
</feature>
<accession>A0A1X1EX39</accession>
<dbReference type="AlphaFoldDB" id="A0A1X1EX39"/>
<proteinExistence type="predicted"/>
<evidence type="ECO:0000313" key="2">
    <source>
        <dbReference type="EMBL" id="ORM94596.1"/>
    </source>
</evidence>
<keyword evidence="1" id="KW-0732">Signal</keyword>
<dbReference type="EMBL" id="MLJI01000001">
    <property type="protein sequence ID" value="ORM94596.1"/>
    <property type="molecule type" value="Genomic_DNA"/>
</dbReference>
<evidence type="ECO:0000313" key="3">
    <source>
        <dbReference type="Proteomes" id="UP000193749"/>
    </source>
</evidence>
<evidence type="ECO:0000256" key="1">
    <source>
        <dbReference type="SAM" id="SignalP"/>
    </source>
</evidence>
<dbReference type="RefSeq" id="WP_084876420.1">
    <property type="nucleotide sequence ID" value="NZ_JAGGMY010000001.1"/>
</dbReference>